<sequence>MNEALIAKMGWRMLTEKQPWIDLIKEKYLKHQSLYSFLLDEQLPYGSIFWNNLVKSRNFIRLGSKWKVGDGRDINFWEDNWFNGNLMESFGMAKDSLINKYGIKIKDYIEENGTRKKWKKLFVDRIDLKQITSSLQDHLELIPLSQMDSKDELVWINSNDGNYTVKTGYNNFFHYNQTEFNWNRIWMTDLTPKIKNFLWLAIRGRILTNDNLMRRGLIIPNRCHICKKDFEDISHLFIHCEYATRLWSFSLSKFEALWVMSKDLNQLWTQWNPPFKHCVVKRIWKLVIPHLIWRIWKDRNDIIFRNRKQNYKLSIGKISNGIKENIAGSKPPKKKRYLENEEYILSNWQIGSINSWNIPRNSIDRSLIKWHPPYLNWYKLNFDGASEGNPGNVAGGGVIWDHKGNIIAVYVGKIGIQTNHFVEDLAAL</sequence>
<dbReference type="InterPro" id="IPR012337">
    <property type="entry name" value="RNaseH-like_sf"/>
</dbReference>
<dbReference type="Pfam" id="PF13966">
    <property type="entry name" value="zf-RVT"/>
    <property type="match status" value="1"/>
</dbReference>
<dbReference type="Proteomes" id="UP000824469">
    <property type="component" value="Unassembled WGS sequence"/>
</dbReference>
<organism evidence="2 3">
    <name type="scientific">Taxus chinensis</name>
    <name type="common">Chinese yew</name>
    <name type="synonym">Taxus wallichiana var. chinensis</name>
    <dbReference type="NCBI Taxonomy" id="29808"/>
    <lineage>
        <taxon>Eukaryota</taxon>
        <taxon>Viridiplantae</taxon>
        <taxon>Streptophyta</taxon>
        <taxon>Embryophyta</taxon>
        <taxon>Tracheophyta</taxon>
        <taxon>Spermatophyta</taxon>
        <taxon>Pinopsida</taxon>
        <taxon>Pinidae</taxon>
        <taxon>Conifers II</taxon>
        <taxon>Cupressales</taxon>
        <taxon>Taxaceae</taxon>
        <taxon>Taxus</taxon>
    </lineage>
</organism>
<name>A0AA38FJX3_TAXCH</name>
<dbReference type="GO" id="GO:0003676">
    <property type="term" value="F:nucleic acid binding"/>
    <property type="evidence" value="ECO:0007669"/>
    <property type="project" value="InterPro"/>
</dbReference>
<reference evidence="2 3" key="1">
    <citation type="journal article" date="2021" name="Nat. Plants">
        <title>The Taxus genome provides insights into paclitaxel biosynthesis.</title>
        <authorList>
            <person name="Xiong X."/>
            <person name="Gou J."/>
            <person name="Liao Q."/>
            <person name="Li Y."/>
            <person name="Zhou Q."/>
            <person name="Bi G."/>
            <person name="Li C."/>
            <person name="Du R."/>
            <person name="Wang X."/>
            <person name="Sun T."/>
            <person name="Guo L."/>
            <person name="Liang H."/>
            <person name="Lu P."/>
            <person name="Wu Y."/>
            <person name="Zhang Z."/>
            <person name="Ro D.K."/>
            <person name="Shang Y."/>
            <person name="Huang S."/>
            <person name="Yan J."/>
        </authorList>
    </citation>
    <scope>NUCLEOTIDE SEQUENCE [LARGE SCALE GENOMIC DNA]</scope>
    <source>
        <strain evidence="2">Ta-2019</strain>
    </source>
</reference>
<dbReference type="EMBL" id="JAHRHJ020000008">
    <property type="protein sequence ID" value="KAH9305379.1"/>
    <property type="molecule type" value="Genomic_DNA"/>
</dbReference>
<feature type="domain" description="Reverse transcriptase zinc-binding" evidence="1">
    <location>
        <begin position="163"/>
        <end position="247"/>
    </location>
</feature>
<accession>A0AA38FJX3</accession>
<evidence type="ECO:0000313" key="2">
    <source>
        <dbReference type="EMBL" id="KAH9305379.1"/>
    </source>
</evidence>
<keyword evidence="3" id="KW-1185">Reference proteome</keyword>
<proteinExistence type="predicted"/>
<dbReference type="OMA" id="VWINSND"/>
<dbReference type="InterPro" id="IPR036397">
    <property type="entry name" value="RNaseH_sf"/>
</dbReference>
<dbReference type="SUPFAM" id="SSF53098">
    <property type="entry name" value="Ribonuclease H-like"/>
    <property type="match status" value="1"/>
</dbReference>
<gene>
    <name evidence="2" type="ORF">KI387_009783</name>
</gene>
<protein>
    <recommendedName>
        <fullName evidence="1">Reverse transcriptase zinc-binding domain-containing protein</fullName>
    </recommendedName>
</protein>
<dbReference type="PANTHER" id="PTHR36617">
    <property type="entry name" value="PROTEIN, PUTATIVE-RELATED"/>
    <property type="match status" value="1"/>
</dbReference>
<dbReference type="InterPro" id="IPR026960">
    <property type="entry name" value="RVT-Znf"/>
</dbReference>
<evidence type="ECO:0000313" key="3">
    <source>
        <dbReference type="Proteomes" id="UP000824469"/>
    </source>
</evidence>
<dbReference type="PANTHER" id="PTHR36617:SF15">
    <property type="entry name" value="REVERSE TRANSCRIPTASE ZINC-BINDING DOMAIN-CONTAINING PROTEIN"/>
    <property type="match status" value="1"/>
</dbReference>
<evidence type="ECO:0000259" key="1">
    <source>
        <dbReference type="Pfam" id="PF13966"/>
    </source>
</evidence>
<dbReference type="Gene3D" id="3.30.420.10">
    <property type="entry name" value="Ribonuclease H-like superfamily/Ribonuclease H"/>
    <property type="match status" value="1"/>
</dbReference>
<comment type="caution">
    <text evidence="2">The sequence shown here is derived from an EMBL/GenBank/DDBJ whole genome shotgun (WGS) entry which is preliminary data.</text>
</comment>
<dbReference type="AlphaFoldDB" id="A0AA38FJX3"/>